<dbReference type="EMBL" id="QWGP01000001">
    <property type="protein sequence ID" value="RHZ98831.1"/>
    <property type="molecule type" value="Genomic_DNA"/>
</dbReference>
<reference evidence="2 3" key="1">
    <citation type="submission" date="2018-08" db="EMBL/GenBank/DDBJ databases">
        <title>Draft genome sequence of Rhodobacter sphaeroides FY.</title>
        <authorList>
            <person name="Rayyan A."/>
            <person name="Meyer T.E."/>
            <person name="Kyndt J.A."/>
        </authorList>
    </citation>
    <scope>NUCLEOTIDE SEQUENCE [LARGE SCALE GENOMIC DNA]</scope>
    <source>
        <strain evidence="2 3">FY</strain>
    </source>
</reference>
<proteinExistence type="predicted"/>
<evidence type="ECO:0000313" key="2">
    <source>
        <dbReference type="EMBL" id="RHZ98831.1"/>
    </source>
</evidence>
<evidence type="ECO:0000256" key="1">
    <source>
        <dbReference type="SAM" id="MobiDB-lite"/>
    </source>
</evidence>
<sequence>MMPRPFKRSIGWSGMTHRSRYRERLAAACGRRAPDLPQRDQPAMPGTGSADCPDMSDLDRSETVRFCRGSGPPDIDRAATFSAGAMKIDAPGPPQTPVRRGATLRLLDIAVPGGGL</sequence>
<accession>A0AAX1URH9</accession>
<gene>
    <name evidence="2" type="ORF">D1114_01725</name>
</gene>
<comment type="caution">
    <text evidence="2">The sequence shown here is derived from an EMBL/GenBank/DDBJ whole genome shotgun (WGS) entry which is preliminary data.</text>
</comment>
<dbReference type="AlphaFoldDB" id="A0AAX1URH9"/>
<protein>
    <submittedName>
        <fullName evidence="2">Uncharacterized protein</fullName>
    </submittedName>
</protein>
<organism evidence="2 3">
    <name type="scientific">Cereibacter sphaeroides</name>
    <name type="common">Rhodobacter sphaeroides</name>
    <dbReference type="NCBI Taxonomy" id="1063"/>
    <lineage>
        <taxon>Bacteria</taxon>
        <taxon>Pseudomonadati</taxon>
        <taxon>Pseudomonadota</taxon>
        <taxon>Alphaproteobacteria</taxon>
        <taxon>Rhodobacterales</taxon>
        <taxon>Paracoccaceae</taxon>
        <taxon>Cereibacter</taxon>
    </lineage>
</organism>
<feature type="region of interest" description="Disordered" evidence="1">
    <location>
        <begin position="31"/>
        <end position="57"/>
    </location>
</feature>
<name>A0AAX1URH9_CERSP</name>
<dbReference type="Proteomes" id="UP000266305">
    <property type="component" value="Unassembled WGS sequence"/>
</dbReference>
<evidence type="ECO:0000313" key="3">
    <source>
        <dbReference type="Proteomes" id="UP000266305"/>
    </source>
</evidence>